<accession>A0A0F9E244</accession>
<comment type="caution">
    <text evidence="1">The sequence shown here is derived from an EMBL/GenBank/DDBJ whole genome shotgun (WGS) entry which is preliminary data.</text>
</comment>
<evidence type="ECO:0008006" key="2">
    <source>
        <dbReference type="Google" id="ProtNLM"/>
    </source>
</evidence>
<gene>
    <name evidence="1" type="ORF">LCGC14_2128450</name>
</gene>
<dbReference type="EMBL" id="LAZR01026642">
    <property type="protein sequence ID" value="KKL68088.1"/>
    <property type="molecule type" value="Genomic_DNA"/>
</dbReference>
<dbReference type="AlphaFoldDB" id="A0A0F9E244"/>
<feature type="non-terminal residue" evidence="1">
    <location>
        <position position="241"/>
    </location>
</feature>
<proteinExistence type="predicted"/>
<protein>
    <recommendedName>
        <fullName evidence="2">MmcB family DNA repair protein</fullName>
    </recommendedName>
</protein>
<organism evidence="1">
    <name type="scientific">marine sediment metagenome</name>
    <dbReference type="NCBI Taxonomy" id="412755"/>
    <lineage>
        <taxon>unclassified sequences</taxon>
        <taxon>metagenomes</taxon>
        <taxon>ecological metagenomes</taxon>
    </lineage>
</organism>
<sequence>MFLELAGDEALSIYDALKKRYRPPEFGILFEVANRTGWGRYRYADAMAMSLYPSRGLVLHGIEIKAARGDWLQELRNPEKSAPIQAYCNYWWVVAPKGIIELDEMPATWGLLELHGKKTLRCTKQAPELEPKELDRQFIAAIFRRLAEAQTHWVSRASIQDELDQATQDGRDSQIEKNKREIRRTADLLEQLTEAVKSFESAAGVKIDRWHAGDVGRRVRMALELEQLNRSVAEVLAYRES</sequence>
<name>A0A0F9E244_9ZZZZ</name>
<evidence type="ECO:0000313" key="1">
    <source>
        <dbReference type="EMBL" id="KKL68088.1"/>
    </source>
</evidence>
<reference evidence="1" key="1">
    <citation type="journal article" date="2015" name="Nature">
        <title>Complex archaea that bridge the gap between prokaryotes and eukaryotes.</title>
        <authorList>
            <person name="Spang A."/>
            <person name="Saw J.H."/>
            <person name="Jorgensen S.L."/>
            <person name="Zaremba-Niedzwiedzka K."/>
            <person name="Martijn J."/>
            <person name="Lind A.E."/>
            <person name="van Eijk R."/>
            <person name="Schleper C."/>
            <person name="Guy L."/>
            <person name="Ettema T.J."/>
        </authorList>
    </citation>
    <scope>NUCLEOTIDE SEQUENCE</scope>
</reference>